<feature type="region of interest" description="Disordered" evidence="1">
    <location>
        <begin position="128"/>
        <end position="170"/>
    </location>
</feature>
<feature type="compositionally biased region" description="Low complexity" evidence="1">
    <location>
        <begin position="154"/>
        <end position="166"/>
    </location>
</feature>
<sequence length="189" mass="20584">MKQNIPHLIFCADSSTSLASMVTLQTVDTNETSPPKTIHGIGRGFGLMKRGDSIAMSQAPSLPQRFPSQDMGFQRAPSSFSMDRQDSMANANFKTADNSSHGIGAGKNTKTSLADRFGCLAPILSPTLSESSRKTHKSSSTDSPLTMPRRKPSQQKISLSQQQSRRQLPDIRNATFGDLWEIDGTVLLQ</sequence>
<dbReference type="EMBL" id="CAKOGP040002069">
    <property type="protein sequence ID" value="CAJ1960752.1"/>
    <property type="molecule type" value="Genomic_DNA"/>
</dbReference>
<reference evidence="2" key="1">
    <citation type="submission" date="2023-08" db="EMBL/GenBank/DDBJ databases">
        <authorList>
            <person name="Audoor S."/>
            <person name="Bilcke G."/>
        </authorList>
    </citation>
    <scope>NUCLEOTIDE SEQUENCE</scope>
</reference>
<keyword evidence="3" id="KW-1185">Reference proteome</keyword>
<accession>A0AAD2G2S5</accession>
<comment type="caution">
    <text evidence="2">The sequence shown here is derived from an EMBL/GenBank/DDBJ whole genome shotgun (WGS) entry which is preliminary data.</text>
</comment>
<gene>
    <name evidence="2" type="ORF">CYCCA115_LOCUS18876</name>
</gene>
<organism evidence="2 3">
    <name type="scientific">Cylindrotheca closterium</name>
    <dbReference type="NCBI Taxonomy" id="2856"/>
    <lineage>
        <taxon>Eukaryota</taxon>
        <taxon>Sar</taxon>
        <taxon>Stramenopiles</taxon>
        <taxon>Ochrophyta</taxon>
        <taxon>Bacillariophyta</taxon>
        <taxon>Bacillariophyceae</taxon>
        <taxon>Bacillariophycidae</taxon>
        <taxon>Bacillariales</taxon>
        <taxon>Bacillariaceae</taxon>
        <taxon>Cylindrotheca</taxon>
    </lineage>
</organism>
<name>A0AAD2G2S5_9STRA</name>
<dbReference type="AlphaFoldDB" id="A0AAD2G2S5"/>
<proteinExistence type="predicted"/>
<evidence type="ECO:0000313" key="3">
    <source>
        <dbReference type="Proteomes" id="UP001295423"/>
    </source>
</evidence>
<evidence type="ECO:0000313" key="2">
    <source>
        <dbReference type="EMBL" id="CAJ1960752.1"/>
    </source>
</evidence>
<protein>
    <submittedName>
        <fullName evidence="2">Uncharacterized protein</fullName>
    </submittedName>
</protein>
<evidence type="ECO:0000256" key="1">
    <source>
        <dbReference type="SAM" id="MobiDB-lite"/>
    </source>
</evidence>
<dbReference type="Proteomes" id="UP001295423">
    <property type="component" value="Unassembled WGS sequence"/>
</dbReference>